<comment type="caution">
    <text evidence="2">The sequence shown here is derived from an EMBL/GenBank/DDBJ whole genome shotgun (WGS) entry which is preliminary data.</text>
</comment>
<accession>A0AAD6LUT2</accession>
<dbReference type="Proteomes" id="UP001164929">
    <property type="component" value="Chromosome 14"/>
</dbReference>
<name>A0AAD6LUT2_9ROSI</name>
<dbReference type="EMBL" id="JAQIZT010000014">
    <property type="protein sequence ID" value="KAJ6973064.1"/>
    <property type="molecule type" value="Genomic_DNA"/>
</dbReference>
<evidence type="ECO:0000313" key="3">
    <source>
        <dbReference type="Proteomes" id="UP001164929"/>
    </source>
</evidence>
<dbReference type="AlphaFoldDB" id="A0AAD6LUT2"/>
<reference evidence="2" key="1">
    <citation type="journal article" date="2023" name="Mol. Ecol. Resour.">
        <title>Chromosome-level genome assembly of a triploid poplar Populus alba 'Berolinensis'.</title>
        <authorList>
            <person name="Chen S."/>
            <person name="Yu Y."/>
            <person name="Wang X."/>
            <person name="Wang S."/>
            <person name="Zhang T."/>
            <person name="Zhou Y."/>
            <person name="He R."/>
            <person name="Meng N."/>
            <person name="Wang Y."/>
            <person name="Liu W."/>
            <person name="Liu Z."/>
            <person name="Liu J."/>
            <person name="Guo Q."/>
            <person name="Huang H."/>
            <person name="Sederoff R.R."/>
            <person name="Wang G."/>
            <person name="Qu G."/>
            <person name="Chen S."/>
        </authorList>
    </citation>
    <scope>NUCLEOTIDE SEQUENCE</scope>
    <source>
        <strain evidence="2">SC-2020</strain>
    </source>
</reference>
<dbReference type="Pfam" id="PF02041">
    <property type="entry name" value="Auxin_BP"/>
    <property type="match status" value="1"/>
</dbReference>
<protein>
    <submittedName>
        <fullName evidence="2">Uncharacterized protein</fullName>
    </submittedName>
</protein>
<dbReference type="GO" id="GO:0010011">
    <property type="term" value="F:auxin binding"/>
    <property type="evidence" value="ECO:0007669"/>
    <property type="project" value="InterPro"/>
</dbReference>
<evidence type="ECO:0000256" key="1">
    <source>
        <dbReference type="PIRSR" id="PIRSR600526-1"/>
    </source>
</evidence>
<feature type="glycosylation site" description="N-linked (GlcNAc...) asparagine" evidence="1">
    <location>
        <position position="30"/>
    </location>
</feature>
<keyword evidence="3" id="KW-1185">Reference proteome</keyword>
<proteinExistence type="predicted"/>
<dbReference type="InterPro" id="IPR000526">
    <property type="entry name" value="Auxin-bd"/>
</dbReference>
<sequence>MKESGSLCISSNSHEKYTGKPREFFFTFDNSTFHIPVDDAYR</sequence>
<organism evidence="2 3">
    <name type="scientific">Populus alba x Populus x berolinensis</name>
    <dbReference type="NCBI Taxonomy" id="444605"/>
    <lineage>
        <taxon>Eukaryota</taxon>
        <taxon>Viridiplantae</taxon>
        <taxon>Streptophyta</taxon>
        <taxon>Embryophyta</taxon>
        <taxon>Tracheophyta</taxon>
        <taxon>Spermatophyta</taxon>
        <taxon>Magnoliopsida</taxon>
        <taxon>eudicotyledons</taxon>
        <taxon>Gunneridae</taxon>
        <taxon>Pentapetalae</taxon>
        <taxon>rosids</taxon>
        <taxon>fabids</taxon>
        <taxon>Malpighiales</taxon>
        <taxon>Salicaceae</taxon>
        <taxon>Saliceae</taxon>
        <taxon>Populus</taxon>
    </lineage>
</organism>
<evidence type="ECO:0000313" key="2">
    <source>
        <dbReference type="EMBL" id="KAJ6973064.1"/>
    </source>
</evidence>
<gene>
    <name evidence="2" type="ORF">NC653_033409</name>
</gene>